<dbReference type="GO" id="GO:0007165">
    <property type="term" value="P:signal transduction"/>
    <property type="evidence" value="ECO:0007669"/>
    <property type="project" value="TreeGrafter"/>
</dbReference>
<evidence type="ECO:0000256" key="2">
    <source>
        <dbReference type="ARBA" id="ARBA00001946"/>
    </source>
</evidence>
<dbReference type="GO" id="GO:0006020">
    <property type="term" value="P:inositol metabolic process"/>
    <property type="evidence" value="ECO:0007669"/>
    <property type="project" value="TreeGrafter"/>
</dbReference>
<evidence type="ECO:0000313" key="10">
    <source>
        <dbReference type="EMBL" id="TCU20597.1"/>
    </source>
</evidence>
<keyword evidence="8 9" id="KW-0460">Magnesium</keyword>
<dbReference type="GO" id="GO:0008934">
    <property type="term" value="F:inositol monophosphate 1-phosphatase activity"/>
    <property type="evidence" value="ECO:0007669"/>
    <property type="project" value="TreeGrafter"/>
</dbReference>
<feature type="binding site" evidence="9">
    <location>
        <position position="95"/>
    </location>
    <ligand>
        <name>Mg(2+)</name>
        <dbReference type="ChEBI" id="CHEBI:18420"/>
        <label>1</label>
        <note>catalytic</note>
    </ligand>
</feature>
<dbReference type="PANTHER" id="PTHR20854:SF4">
    <property type="entry name" value="INOSITOL-1-MONOPHOSPHATASE-RELATED"/>
    <property type="match status" value="1"/>
</dbReference>
<dbReference type="PROSITE" id="PS00629">
    <property type="entry name" value="IMP_1"/>
    <property type="match status" value="1"/>
</dbReference>
<feature type="binding site" evidence="9">
    <location>
        <position position="77"/>
    </location>
    <ligand>
        <name>Mg(2+)</name>
        <dbReference type="ChEBI" id="CHEBI:18420"/>
        <label>1</label>
        <note>catalytic</note>
    </ligand>
</feature>
<dbReference type="FunFam" id="3.30.540.10:FF:000003">
    <property type="entry name" value="Inositol-1-monophosphatase"/>
    <property type="match status" value="1"/>
</dbReference>
<gene>
    <name evidence="10" type="ORF">EV132_101664</name>
</gene>
<evidence type="ECO:0000256" key="5">
    <source>
        <dbReference type="ARBA" id="ARBA00019784"/>
    </source>
</evidence>
<comment type="similarity">
    <text evidence="3">Belongs to the inositol monophosphatase superfamily.</text>
</comment>
<dbReference type="Gene3D" id="3.30.540.10">
    <property type="entry name" value="Fructose-1,6-Bisphosphatase, subunit A, domain 1"/>
    <property type="match status" value="1"/>
</dbReference>
<dbReference type="Pfam" id="PF00459">
    <property type="entry name" value="Inositol_P"/>
    <property type="match status" value="1"/>
</dbReference>
<organism evidence="10 11">
    <name type="scientific">Rhizobium sullae</name>
    <name type="common">Rhizobium hedysari</name>
    <dbReference type="NCBI Taxonomy" id="50338"/>
    <lineage>
        <taxon>Bacteria</taxon>
        <taxon>Pseudomonadati</taxon>
        <taxon>Pseudomonadota</taxon>
        <taxon>Alphaproteobacteria</taxon>
        <taxon>Hyphomicrobiales</taxon>
        <taxon>Rhizobiaceae</taxon>
        <taxon>Rhizobium/Agrobacterium group</taxon>
        <taxon>Rhizobium</taxon>
    </lineage>
</organism>
<evidence type="ECO:0000256" key="1">
    <source>
        <dbReference type="ARBA" id="ARBA00001033"/>
    </source>
</evidence>
<comment type="cofactor">
    <cofactor evidence="2 9">
        <name>Mg(2+)</name>
        <dbReference type="ChEBI" id="CHEBI:18420"/>
    </cofactor>
</comment>
<dbReference type="SUPFAM" id="SSF56655">
    <property type="entry name" value="Carbohydrate phosphatase"/>
    <property type="match status" value="1"/>
</dbReference>
<dbReference type="Proteomes" id="UP000294576">
    <property type="component" value="Unassembled WGS sequence"/>
</dbReference>
<comment type="caution">
    <text evidence="10">The sequence shown here is derived from an EMBL/GenBank/DDBJ whole genome shotgun (WGS) entry which is preliminary data.</text>
</comment>
<dbReference type="PRINTS" id="PR00377">
    <property type="entry name" value="IMPHPHTASES"/>
</dbReference>
<evidence type="ECO:0000256" key="7">
    <source>
        <dbReference type="ARBA" id="ARBA00022801"/>
    </source>
</evidence>
<evidence type="ECO:0000256" key="3">
    <source>
        <dbReference type="ARBA" id="ARBA00009759"/>
    </source>
</evidence>
<proteinExistence type="inferred from homology"/>
<dbReference type="AlphaFoldDB" id="A0A4R3QI49"/>
<comment type="catalytic activity">
    <reaction evidence="1">
        <text>a myo-inositol phosphate + H2O = myo-inositol + phosphate</text>
        <dbReference type="Rhea" id="RHEA:24056"/>
        <dbReference type="ChEBI" id="CHEBI:15377"/>
        <dbReference type="ChEBI" id="CHEBI:17268"/>
        <dbReference type="ChEBI" id="CHEBI:43474"/>
        <dbReference type="ChEBI" id="CHEBI:84139"/>
        <dbReference type="EC" id="3.1.3.25"/>
    </reaction>
</comment>
<dbReference type="EMBL" id="SMBH01000001">
    <property type="protein sequence ID" value="TCU20597.1"/>
    <property type="molecule type" value="Genomic_DNA"/>
</dbReference>
<accession>A0A4R3QI49</accession>
<evidence type="ECO:0000256" key="6">
    <source>
        <dbReference type="ARBA" id="ARBA00022723"/>
    </source>
</evidence>
<dbReference type="GO" id="GO:0046872">
    <property type="term" value="F:metal ion binding"/>
    <property type="evidence" value="ECO:0007669"/>
    <property type="project" value="UniProtKB-KW"/>
</dbReference>
<dbReference type="InterPro" id="IPR020583">
    <property type="entry name" value="Inositol_monoP_metal-BS"/>
</dbReference>
<feature type="binding site" evidence="9">
    <location>
        <position position="96"/>
    </location>
    <ligand>
        <name>Mg(2+)</name>
        <dbReference type="ChEBI" id="CHEBI:18420"/>
        <label>1</label>
        <note>catalytic</note>
    </ligand>
</feature>
<keyword evidence="6 9" id="KW-0479">Metal-binding</keyword>
<feature type="binding site" evidence="9">
    <location>
        <position position="220"/>
    </location>
    <ligand>
        <name>Mg(2+)</name>
        <dbReference type="ChEBI" id="CHEBI:18420"/>
        <label>2</label>
    </ligand>
</feature>
<dbReference type="EC" id="3.1.3.25" evidence="4"/>
<dbReference type="Gene3D" id="3.40.190.80">
    <property type="match status" value="1"/>
</dbReference>
<evidence type="ECO:0000256" key="8">
    <source>
        <dbReference type="ARBA" id="ARBA00022842"/>
    </source>
</evidence>
<sequence length="272" mass="29531">MADMNMSAVPARPVEVIVEDIAREAGRLAFTHFRSLADLPVESKGHLDLVTAADREVEEFLIAHLRDAFPDDGIFGEEGGEIPGTSGRIWVIDPIDGTFNFVRGGHNWAISIGLHEMRRPVLGVIHAPVRDLTIVGGTTVPARLNGLPIKPLPAFDMSRASTGFSFHPTVSTTDRLEAIRFISDDLGISFRLCGAATISLIEVMLGETDGYLSIGDSTWDVMAALPILASLGVSHTIDWDRTELSQKLRFACGSEAFLDRVRPLLQTLSIAT</sequence>
<keyword evidence="7" id="KW-0378">Hydrolase</keyword>
<evidence type="ECO:0000313" key="11">
    <source>
        <dbReference type="Proteomes" id="UP000294576"/>
    </source>
</evidence>
<reference evidence="10 11" key="1">
    <citation type="submission" date="2019-03" db="EMBL/GenBank/DDBJ databases">
        <title>Genomic Encyclopedia of Type Strains, Phase IV (KMG-V): Genome sequencing to study the core and pangenomes of soil and plant-associated prokaryotes.</title>
        <authorList>
            <person name="Whitman W."/>
        </authorList>
    </citation>
    <scope>NUCLEOTIDE SEQUENCE [LARGE SCALE GENOMIC DNA]</scope>
    <source>
        <strain evidence="10 11">Hc14</strain>
    </source>
</reference>
<evidence type="ECO:0000256" key="4">
    <source>
        <dbReference type="ARBA" id="ARBA00013106"/>
    </source>
</evidence>
<evidence type="ECO:0000256" key="9">
    <source>
        <dbReference type="PIRSR" id="PIRSR600760-2"/>
    </source>
</evidence>
<feature type="binding site" evidence="9">
    <location>
        <position position="93"/>
    </location>
    <ligand>
        <name>Mg(2+)</name>
        <dbReference type="ChEBI" id="CHEBI:18420"/>
        <label>2</label>
    </ligand>
</feature>
<protein>
    <recommendedName>
        <fullName evidence="5">Inositol-1-monophosphatase</fullName>
        <ecNumber evidence="4">3.1.3.25</ecNumber>
    </recommendedName>
</protein>
<name>A0A4R3QI49_RHISU</name>
<dbReference type="InterPro" id="IPR000760">
    <property type="entry name" value="Inositol_monophosphatase-like"/>
</dbReference>
<dbReference type="PANTHER" id="PTHR20854">
    <property type="entry name" value="INOSITOL MONOPHOSPHATASE"/>
    <property type="match status" value="1"/>
</dbReference>